<sequence length="524" mass="54947">MVALLSFIVLLLPVFLARSSPIVADLAARSPVYNHDQRAHCGFSVREDVTRFVVKYANAQRWKPSTPVSISQGASLLQQDLPPACPQSGSNSTSEDCLYMVVYVPNSIGAGINAPSLLWIHGGSFTSGSASDPAINGANLAAATQSIVAVVQYRLGGLGFMAPNGGTNLAVGDVINALKVLNAGIPMIGGSSSKITIAGQSSGATMVRALLATPSASSLFRSAIIQSDPMDYGFLSPGIQQTMQNFFNEQFSCNPSDDSCASSLSVSDILQASDTLYSQAMSLNPAAGQGEPIRPVHDGQLITNTLTTSSFPQTSKSILVSTVVDEAGSTIYTMFPSPVSEQVSVQVLEGLLGTSRADTVLGSERYVVQTSGGVEDARPSLENLGTDYLWKCSSWTFSRTWASSGGPTYVGMYIVGATYPANAGIPFCTSNGAVCHQDDIQIVFGTASNPNTQQTQLIQEMQARYKSFLNTGNPNVPGLAQWNTATSSSTNAILLGGSGPAPVDACTPNFWGGAVSYDYQVYGL</sequence>
<dbReference type="PANTHER" id="PTHR45570">
    <property type="entry name" value="CARBOXYLIC ESTER HYDROLASE"/>
    <property type="match status" value="1"/>
</dbReference>
<dbReference type="AlphaFoldDB" id="A0A9P6LCJ5"/>
<dbReference type="SUPFAM" id="SSF53474">
    <property type="entry name" value="alpha/beta-Hydrolases"/>
    <property type="match status" value="1"/>
</dbReference>
<dbReference type="InterPro" id="IPR002018">
    <property type="entry name" value="CarbesteraseB"/>
</dbReference>
<dbReference type="Proteomes" id="UP000736335">
    <property type="component" value="Unassembled WGS sequence"/>
</dbReference>
<accession>A0A9P6LCJ5</accession>
<dbReference type="Gene3D" id="3.40.50.1820">
    <property type="entry name" value="alpha/beta hydrolase"/>
    <property type="match status" value="1"/>
</dbReference>
<feature type="signal peptide" evidence="1">
    <location>
        <begin position="1"/>
        <end position="19"/>
    </location>
</feature>
<dbReference type="EMBL" id="WIUZ02000001">
    <property type="protein sequence ID" value="KAF9792839.1"/>
    <property type="molecule type" value="Genomic_DNA"/>
</dbReference>
<gene>
    <name evidence="3" type="ORF">BJ322DRAFT_1031593</name>
</gene>
<dbReference type="Pfam" id="PF00135">
    <property type="entry name" value="COesterase"/>
    <property type="match status" value="1"/>
</dbReference>
<dbReference type="PANTHER" id="PTHR45570:SF1">
    <property type="entry name" value="CARBOXYLIC ESTER HYDROLASE"/>
    <property type="match status" value="1"/>
</dbReference>
<evidence type="ECO:0000313" key="4">
    <source>
        <dbReference type="Proteomes" id="UP000736335"/>
    </source>
</evidence>
<evidence type="ECO:0000256" key="1">
    <source>
        <dbReference type="SAM" id="SignalP"/>
    </source>
</evidence>
<reference evidence="3" key="1">
    <citation type="journal article" date="2020" name="Nat. Commun.">
        <title>Large-scale genome sequencing of mycorrhizal fungi provides insights into the early evolution of symbiotic traits.</title>
        <authorList>
            <person name="Miyauchi S."/>
            <person name="Kiss E."/>
            <person name="Kuo A."/>
            <person name="Drula E."/>
            <person name="Kohler A."/>
            <person name="Sanchez-Garcia M."/>
            <person name="Morin E."/>
            <person name="Andreopoulos B."/>
            <person name="Barry K.W."/>
            <person name="Bonito G."/>
            <person name="Buee M."/>
            <person name="Carver A."/>
            <person name="Chen C."/>
            <person name="Cichocki N."/>
            <person name="Clum A."/>
            <person name="Culley D."/>
            <person name="Crous P.W."/>
            <person name="Fauchery L."/>
            <person name="Girlanda M."/>
            <person name="Hayes R.D."/>
            <person name="Keri Z."/>
            <person name="LaButti K."/>
            <person name="Lipzen A."/>
            <person name="Lombard V."/>
            <person name="Magnuson J."/>
            <person name="Maillard F."/>
            <person name="Murat C."/>
            <person name="Nolan M."/>
            <person name="Ohm R.A."/>
            <person name="Pangilinan J."/>
            <person name="Pereira M.F."/>
            <person name="Perotto S."/>
            <person name="Peter M."/>
            <person name="Pfister S."/>
            <person name="Riley R."/>
            <person name="Sitrit Y."/>
            <person name="Stielow J.B."/>
            <person name="Szollosi G."/>
            <person name="Zifcakova L."/>
            <person name="Stursova M."/>
            <person name="Spatafora J.W."/>
            <person name="Tedersoo L."/>
            <person name="Vaario L.M."/>
            <person name="Yamada A."/>
            <person name="Yan M."/>
            <person name="Wang P."/>
            <person name="Xu J."/>
            <person name="Bruns T."/>
            <person name="Baldrian P."/>
            <person name="Vilgalys R."/>
            <person name="Dunand C."/>
            <person name="Henrissat B."/>
            <person name="Grigoriev I.V."/>
            <person name="Hibbett D."/>
            <person name="Nagy L.G."/>
            <person name="Martin F.M."/>
        </authorList>
    </citation>
    <scope>NUCLEOTIDE SEQUENCE</scope>
    <source>
        <strain evidence="3">UH-Tt-Lm1</strain>
    </source>
</reference>
<dbReference type="OrthoDB" id="408631at2759"/>
<dbReference type="InterPro" id="IPR029058">
    <property type="entry name" value="AB_hydrolase_fold"/>
</dbReference>
<protein>
    <submittedName>
        <fullName evidence="3">Alpha/beta-hydrolase</fullName>
    </submittedName>
</protein>
<evidence type="ECO:0000259" key="2">
    <source>
        <dbReference type="Pfam" id="PF00135"/>
    </source>
</evidence>
<comment type="caution">
    <text evidence="3">The sequence shown here is derived from an EMBL/GenBank/DDBJ whole genome shotgun (WGS) entry which is preliminary data.</text>
</comment>
<feature type="domain" description="Carboxylesterase type B" evidence="2">
    <location>
        <begin position="60"/>
        <end position="493"/>
    </location>
</feature>
<name>A0A9P6LCJ5_9AGAM</name>
<evidence type="ECO:0000313" key="3">
    <source>
        <dbReference type="EMBL" id="KAF9792839.1"/>
    </source>
</evidence>
<organism evidence="3 4">
    <name type="scientific">Thelephora terrestris</name>
    <dbReference type="NCBI Taxonomy" id="56493"/>
    <lineage>
        <taxon>Eukaryota</taxon>
        <taxon>Fungi</taxon>
        <taxon>Dikarya</taxon>
        <taxon>Basidiomycota</taxon>
        <taxon>Agaricomycotina</taxon>
        <taxon>Agaricomycetes</taxon>
        <taxon>Thelephorales</taxon>
        <taxon>Thelephoraceae</taxon>
        <taxon>Thelephora</taxon>
    </lineage>
</organism>
<keyword evidence="4" id="KW-1185">Reference proteome</keyword>
<proteinExistence type="predicted"/>
<feature type="chain" id="PRO_5040445586" evidence="1">
    <location>
        <begin position="20"/>
        <end position="524"/>
    </location>
</feature>
<keyword evidence="1" id="KW-0732">Signal</keyword>
<reference evidence="3" key="2">
    <citation type="submission" date="2020-11" db="EMBL/GenBank/DDBJ databases">
        <authorList>
            <consortium name="DOE Joint Genome Institute"/>
            <person name="Kuo A."/>
            <person name="Miyauchi S."/>
            <person name="Kiss E."/>
            <person name="Drula E."/>
            <person name="Kohler A."/>
            <person name="Sanchez-Garcia M."/>
            <person name="Andreopoulos B."/>
            <person name="Barry K.W."/>
            <person name="Bonito G."/>
            <person name="Buee M."/>
            <person name="Carver A."/>
            <person name="Chen C."/>
            <person name="Cichocki N."/>
            <person name="Clum A."/>
            <person name="Culley D."/>
            <person name="Crous P.W."/>
            <person name="Fauchery L."/>
            <person name="Girlanda M."/>
            <person name="Hayes R."/>
            <person name="Keri Z."/>
            <person name="Labutti K."/>
            <person name="Lipzen A."/>
            <person name="Lombard V."/>
            <person name="Magnuson J."/>
            <person name="Maillard F."/>
            <person name="Morin E."/>
            <person name="Murat C."/>
            <person name="Nolan M."/>
            <person name="Ohm R."/>
            <person name="Pangilinan J."/>
            <person name="Pereira M."/>
            <person name="Perotto S."/>
            <person name="Peter M."/>
            <person name="Riley R."/>
            <person name="Sitrit Y."/>
            <person name="Stielow B."/>
            <person name="Szollosi G."/>
            <person name="Zifcakova L."/>
            <person name="Stursova M."/>
            <person name="Spatafora J.W."/>
            <person name="Tedersoo L."/>
            <person name="Vaario L.-M."/>
            <person name="Yamada A."/>
            <person name="Yan M."/>
            <person name="Wang P."/>
            <person name="Xu J."/>
            <person name="Bruns T."/>
            <person name="Baldrian P."/>
            <person name="Vilgalys R."/>
            <person name="Henrissat B."/>
            <person name="Grigoriev I.V."/>
            <person name="Hibbett D."/>
            <person name="Nagy L.G."/>
            <person name="Martin F.M."/>
        </authorList>
    </citation>
    <scope>NUCLEOTIDE SEQUENCE</scope>
    <source>
        <strain evidence="3">UH-Tt-Lm1</strain>
    </source>
</reference>